<organism evidence="3 4">
    <name type="scientific">Lachnospira eligens</name>
    <dbReference type="NCBI Taxonomy" id="39485"/>
    <lineage>
        <taxon>Bacteria</taxon>
        <taxon>Bacillati</taxon>
        <taxon>Bacillota</taxon>
        <taxon>Clostridia</taxon>
        <taxon>Lachnospirales</taxon>
        <taxon>Lachnospiraceae</taxon>
        <taxon>Lachnospira</taxon>
    </lineage>
</organism>
<dbReference type="AlphaFoldDB" id="A0A413YQJ2"/>
<evidence type="ECO:0000313" key="3">
    <source>
        <dbReference type="EMBL" id="RHC11288.1"/>
    </source>
</evidence>
<dbReference type="PANTHER" id="PTHR34704">
    <property type="entry name" value="ATPASE"/>
    <property type="match status" value="1"/>
</dbReference>
<protein>
    <submittedName>
        <fullName evidence="3">ATP-binding protein</fullName>
    </submittedName>
</protein>
<accession>A0A413YQJ2</accession>
<reference evidence="3 4" key="1">
    <citation type="submission" date="2018-08" db="EMBL/GenBank/DDBJ databases">
        <title>A genome reference for cultivated species of the human gut microbiota.</title>
        <authorList>
            <person name="Zou Y."/>
            <person name="Xue W."/>
            <person name="Luo G."/>
        </authorList>
    </citation>
    <scope>NUCLEOTIDE SEQUENCE [LARGE SCALE GENOMIC DNA]</scope>
    <source>
        <strain evidence="3 4">AM37-3BH</strain>
    </source>
</reference>
<dbReference type="InterPro" id="IPR011335">
    <property type="entry name" value="Restrct_endonuc-II-like"/>
</dbReference>
<dbReference type="PANTHER" id="PTHR34704:SF1">
    <property type="entry name" value="ATPASE"/>
    <property type="match status" value="1"/>
</dbReference>
<sequence>MGYTNFSKDRFSKDNFTKINFIKTGGRNMCDKFIGRKNELKSLETAYSKNSFQMCIVYGRRRIGKTTLINEFIRGKEHIAFTAIKGSAERNIELFGEVVVDYFMPGINGVRFTDIKDILNFITNNIGDKKLVLVIDELPYLAEADKEFLSLLQVEIDKNWLNKNIFLILSGSSISFMEQEVLSSKSPIYGRRTMQIDLKPFNYLETALFVPDYSCEEKAICYGITGGVAKYISMFDSDKSLDDNIANLYFNPSGFMYEEPRNLLVQEFRNAPVYDDVVSAIANGANKAVEIKDKTNLESASVHNILQHLLETRIIEKTYAITEENNKKKVMYSLSDGMFMFWHKFIPRAVAAIEIDNGKQYYLSQVKPKLHEYMGEIFEKMCRQYLLMNAFSNKFSCTVLQAGKWFGTNPAKKEQTDIDVVGLDTTENKAILGECKFRNTPMDKKQLEELMDRDGLIDKRYKVAEYHLYSLSGFTDWVKDNAVALNVRLIPIEDMYN</sequence>
<dbReference type="EMBL" id="QSHM01000026">
    <property type="protein sequence ID" value="RHC11288.1"/>
    <property type="molecule type" value="Genomic_DNA"/>
</dbReference>
<dbReference type="Pfam" id="PF03008">
    <property type="entry name" value="DUF234"/>
    <property type="match status" value="1"/>
</dbReference>
<evidence type="ECO:0000259" key="1">
    <source>
        <dbReference type="Pfam" id="PF01637"/>
    </source>
</evidence>
<name>A0A413YQJ2_9FIRM</name>
<dbReference type="SUPFAM" id="SSF52540">
    <property type="entry name" value="P-loop containing nucleoside triphosphate hydrolases"/>
    <property type="match status" value="1"/>
</dbReference>
<dbReference type="InterPro" id="IPR004256">
    <property type="entry name" value="DUF234"/>
</dbReference>
<keyword evidence="3" id="KW-0067">ATP-binding</keyword>
<evidence type="ECO:0000259" key="2">
    <source>
        <dbReference type="Pfam" id="PF03008"/>
    </source>
</evidence>
<dbReference type="GO" id="GO:0005524">
    <property type="term" value="F:ATP binding"/>
    <property type="evidence" value="ECO:0007669"/>
    <property type="project" value="UniProtKB-KW"/>
</dbReference>
<gene>
    <name evidence="3" type="ORF">DW858_14200</name>
</gene>
<dbReference type="Pfam" id="PF01637">
    <property type="entry name" value="ATPase_2"/>
    <property type="match status" value="1"/>
</dbReference>
<comment type="caution">
    <text evidence="3">The sequence shown here is derived from an EMBL/GenBank/DDBJ whole genome shotgun (WGS) entry which is preliminary data.</text>
</comment>
<feature type="domain" description="DUF234" evidence="2">
    <location>
        <begin position="342"/>
        <end position="440"/>
    </location>
</feature>
<dbReference type="InterPro" id="IPR011579">
    <property type="entry name" value="ATPase_dom"/>
</dbReference>
<dbReference type="SUPFAM" id="SSF52980">
    <property type="entry name" value="Restriction endonuclease-like"/>
    <property type="match status" value="1"/>
</dbReference>
<feature type="domain" description="ATPase" evidence="1">
    <location>
        <begin position="33"/>
        <end position="234"/>
    </location>
</feature>
<dbReference type="Gene3D" id="3.40.50.300">
    <property type="entry name" value="P-loop containing nucleotide triphosphate hydrolases"/>
    <property type="match status" value="1"/>
</dbReference>
<dbReference type="Proteomes" id="UP000285844">
    <property type="component" value="Unassembled WGS sequence"/>
</dbReference>
<dbReference type="InterPro" id="IPR027417">
    <property type="entry name" value="P-loop_NTPase"/>
</dbReference>
<proteinExistence type="predicted"/>
<keyword evidence="3" id="KW-0547">Nucleotide-binding</keyword>
<evidence type="ECO:0000313" key="4">
    <source>
        <dbReference type="Proteomes" id="UP000285844"/>
    </source>
</evidence>